<keyword evidence="12" id="KW-1185">Reference proteome</keyword>
<dbReference type="FunFam" id="2.20.25.420:FF:000001">
    <property type="entry name" value="Zinc finger protein ZPR1"/>
    <property type="match status" value="1"/>
</dbReference>
<feature type="domain" description="Zinc finger ZPR1-type" evidence="10">
    <location>
        <begin position="48"/>
        <end position="222"/>
    </location>
</feature>
<evidence type="ECO:0000256" key="5">
    <source>
        <dbReference type="ARBA" id="ARBA00022771"/>
    </source>
</evidence>
<keyword evidence="3" id="KW-0479">Metal-binding</keyword>
<evidence type="ECO:0000256" key="1">
    <source>
        <dbReference type="ARBA" id="ARBA00004123"/>
    </source>
</evidence>
<dbReference type="STRING" id="93625.A0A409X5W6"/>
<keyword evidence="7" id="KW-0539">Nucleus</keyword>
<evidence type="ECO:0000256" key="8">
    <source>
        <dbReference type="ARBA" id="ARBA00054139"/>
    </source>
</evidence>
<evidence type="ECO:0000313" key="12">
    <source>
        <dbReference type="Proteomes" id="UP000283269"/>
    </source>
</evidence>
<dbReference type="InterPro" id="IPR056180">
    <property type="entry name" value="ZPR1_jr_dom"/>
</dbReference>
<dbReference type="EMBL" id="NHYD01002554">
    <property type="protein sequence ID" value="PPQ86122.1"/>
    <property type="molecule type" value="Genomic_DNA"/>
</dbReference>
<evidence type="ECO:0000256" key="2">
    <source>
        <dbReference type="ARBA" id="ARBA00008354"/>
    </source>
</evidence>
<gene>
    <name evidence="11" type="ORF">CVT25_002757</name>
</gene>
<dbReference type="FunCoup" id="A0A409X5W6">
    <property type="interactions" value="773"/>
</dbReference>
<comment type="similarity">
    <text evidence="2">Belongs to the ZPR1 family.</text>
</comment>
<feature type="domain" description="Zinc finger ZPR1-type" evidence="10">
    <location>
        <begin position="277"/>
        <end position="435"/>
    </location>
</feature>
<dbReference type="Proteomes" id="UP000283269">
    <property type="component" value="Unassembled WGS sequence"/>
</dbReference>
<evidence type="ECO:0000259" key="10">
    <source>
        <dbReference type="SMART" id="SM00709"/>
    </source>
</evidence>
<keyword evidence="4" id="KW-0677">Repeat</keyword>
<comment type="function">
    <text evidence="8">Acts as a protein folding chaperone for elongation factor 1-alpha.</text>
</comment>
<dbReference type="InterPro" id="IPR042452">
    <property type="entry name" value="ZPR1_Znf1/2"/>
</dbReference>
<dbReference type="PANTHER" id="PTHR10876:SF0">
    <property type="entry name" value="ZINC FINGER PROTEIN ZPR1"/>
    <property type="match status" value="1"/>
</dbReference>
<comment type="caution">
    <text evidence="11">The sequence shown here is derived from an EMBL/GenBank/DDBJ whole genome shotgun (WGS) entry which is preliminary data.</text>
</comment>
<reference evidence="11 12" key="1">
    <citation type="journal article" date="2018" name="Evol. Lett.">
        <title>Horizontal gene cluster transfer increased hallucinogenic mushroom diversity.</title>
        <authorList>
            <person name="Reynolds H.T."/>
            <person name="Vijayakumar V."/>
            <person name="Gluck-Thaler E."/>
            <person name="Korotkin H.B."/>
            <person name="Matheny P.B."/>
            <person name="Slot J.C."/>
        </authorList>
    </citation>
    <scope>NUCLEOTIDE SEQUENCE [LARGE SCALE GENOMIC DNA]</scope>
    <source>
        <strain evidence="11 12">2631</strain>
    </source>
</reference>
<dbReference type="OrthoDB" id="308464at2759"/>
<protein>
    <recommendedName>
        <fullName evidence="10">Zinc finger ZPR1-type domain-containing protein</fullName>
    </recommendedName>
</protein>
<keyword evidence="5" id="KW-0863">Zinc-finger</keyword>
<evidence type="ECO:0000256" key="9">
    <source>
        <dbReference type="SAM" id="MobiDB-lite"/>
    </source>
</evidence>
<evidence type="ECO:0000256" key="3">
    <source>
        <dbReference type="ARBA" id="ARBA00022723"/>
    </source>
</evidence>
<evidence type="ECO:0000256" key="4">
    <source>
        <dbReference type="ARBA" id="ARBA00022737"/>
    </source>
</evidence>
<dbReference type="GO" id="GO:0005634">
    <property type="term" value="C:nucleus"/>
    <property type="evidence" value="ECO:0007669"/>
    <property type="project" value="UniProtKB-SubCell"/>
</dbReference>
<dbReference type="Pfam" id="PF22794">
    <property type="entry name" value="jr-ZPR1"/>
    <property type="match status" value="2"/>
</dbReference>
<accession>A0A409X5W6</accession>
<dbReference type="InterPro" id="IPR040141">
    <property type="entry name" value="ZPR1"/>
</dbReference>
<dbReference type="AlphaFoldDB" id="A0A409X5W6"/>
<proteinExistence type="inferred from homology"/>
<dbReference type="InParanoid" id="A0A409X5W6"/>
<dbReference type="InterPro" id="IPR004457">
    <property type="entry name" value="Znf_ZPR1"/>
</dbReference>
<dbReference type="Gene3D" id="2.20.25.420">
    <property type="entry name" value="ZPR1, zinc finger domain"/>
    <property type="match status" value="2"/>
</dbReference>
<evidence type="ECO:0000313" key="11">
    <source>
        <dbReference type="EMBL" id="PPQ86122.1"/>
    </source>
</evidence>
<keyword evidence="6" id="KW-0862">Zinc</keyword>
<dbReference type="FunFam" id="2.60.120.1040:FF:000001">
    <property type="entry name" value="Zinc finger protein ZPR1"/>
    <property type="match status" value="1"/>
</dbReference>
<evidence type="ECO:0000256" key="6">
    <source>
        <dbReference type="ARBA" id="ARBA00022833"/>
    </source>
</evidence>
<evidence type="ECO:0000256" key="7">
    <source>
        <dbReference type="ARBA" id="ARBA00023242"/>
    </source>
</evidence>
<dbReference type="NCBIfam" id="TIGR00310">
    <property type="entry name" value="ZPR1_znf"/>
    <property type="match status" value="2"/>
</dbReference>
<dbReference type="FunFam" id="2.20.25.420:FF:000002">
    <property type="entry name" value="Zinc finger protein ZPR1"/>
    <property type="match status" value="1"/>
</dbReference>
<dbReference type="Pfam" id="PF03367">
    <property type="entry name" value="Zn_ribbon_ZPR1"/>
    <property type="match status" value="2"/>
</dbReference>
<dbReference type="PANTHER" id="PTHR10876">
    <property type="entry name" value="ZINC FINGER PROTEIN ZPR1"/>
    <property type="match status" value="1"/>
</dbReference>
<dbReference type="Gene3D" id="2.60.120.1040">
    <property type="entry name" value="ZPR1, A/B domain"/>
    <property type="match status" value="2"/>
</dbReference>
<sequence length="492" mass="55140">MSQQNELFPTIGDIAAQTDDIPNDVEGTAGGSEGKFDNEEKVVQEIDSLCMKCHEQGVTRLMLTSIPFFREVIVMSFRCEYCGASNNEIQSAGEIRPEGTRYTAKILERKDLNRQIVRSPSCEITIPELDLTLPSTNRGQLTTVEGLIRDVIADLSTDQPLRRIQDEESYKKIQNIIDKMKPILGDPEDDEEVQEQAAYLNLPMPPFTVKLDDPTGNSFIEFHGGMSDPKWNLRTYHRTLDQNIALGLVSADEAETSKEEEVTTEAITDDEVFVFDGLCSSCGHAIQTHMKKVNIPYFKDILIMSTNCDYCGYRDNEVKSGSAISPQGKRIILKCEDREDLSRDILKSETAGLTIPEIDLVLTHGTLGGRFTTVEGILEQIYEELAEKAFAGDSSNQTDRDTFKAFLKGLKEVKNAERQFTIILDDPLANSYMQNLYAPDPDPNMTIELYDRTFEENEELGLNDIKVEGYEEDAAAPEKDNPDGTPVLLKQT</sequence>
<dbReference type="InterPro" id="IPR042451">
    <property type="entry name" value="ZPR1_A/B_dom"/>
</dbReference>
<organism evidence="11 12">
    <name type="scientific">Psilocybe cyanescens</name>
    <dbReference type="NCBI Taxonomy" id="93625"/>
    <lineage>
        <taxon>Eukaryota</taxon>
        <taxon>Fungi</taxon>
        <taxon>Dikarya</taxon>
        <taxon>Basidiomycota</taxon>
        <taxon>Agaricomycotina</taxon>
        <taxon>Agaricomycetes</taxon>
        <taxon>Agaricomycetidae</taxon>
        <taxon>Agaricales</taxon>
        <taxon>Agaricineae</taxon>
        <taxon>Strophariaceae</taxon>
        <taxon>Psilocybe</taxon>
    </lineage>
</organism>
<dbReference type="GO" id="GO:0008270">
    <property type="term" value="F:zinc ion binding"/>
    <property type="evidence" value="ECO:0007669"/>
    <property type="project" value="UniProtKB-KW"/>
</dbReference>
<name>A0A409X5W6_PSICY</name>
<dbReference type="SMART" id="SM00709">
    <property type="entry name" value="Zpr1"/>
    <property type="match status" value="2"/>
</dbReference>
<comment type="subcellular location">
    <subcellularLocation>
        <location evidence="1">Nucleus</location>
    </subcellularLocation>
</comment>
<feature type="region of interest" description="Disordered" evidence="9">
    <location>
        <begin position="470"/>
        <end position="492"/>
    </location>
</feature>